<evidence type="ECO:0000313" key="10">
    <source>
        <dbReference type="EMBL" id="CAB1444722.1"/>
    </source>
</evidence>
<evidence type="ECO:0000259" key="9">
    <source>
        <dbReference type="PROSITE" id="PS50011"/>
    </source>
</evidence>
<dbReference type="GO" id="GO:0004674">
    <property type="term" value="F:protein serine/threonine kinase activity"/>
    <property type="evidence" value="ECO:0007669"/>
    <property type="project" value="UniProtKB-KW"/>
</dbReference>
<feature type="domain" description="Protein kinase" evidence="9">
    <location>
        <begin position="22"/>
        <end position="313"/>
    </location>
</feature>
<keyword evidence="11" id="KW-1185">Reference proteome</keyword>
<comment type="caution">
    <text evidence="10">The sequence shown here is derived from an EMBL/GenBank/DDBJ whole genome shotgun (WGS) entry which is preliminary data.</text>
</comment>
<dbReference type="GO" id="GO:0005634">
    <property type="term" value="C:nucleus"/>
    <property type="evidence" value="ECO:0007669"/>
    <property type="project" value="TreeGrafter"/>
</dbReference>
<evidence type="ECO:0000256" key="1">
    <source>
        <dbReference type="ARBA" id="ARBA00022527"/>
    </source>
</evidence>
<organism evidence="10 11">
    <name type="scientific">Pleuronectes platessa</name>
    <name type="common">European plaice</name>
    <dbReference type="NCBI Taxonomy" id="8262"/>
    <lineage>
        <taxon>Eukaryota</taxon>
        <taxon>Metazoa</taxon>
        <taxon>Chordata</taxon>
        <taxon>Craniata</taxon>
        <taxon>Vertebrata</taxon>
        <taxon>Euteleostomi</taxon>
        <taxon>Actinopterygii</taxon>
        <taxon>Neopterygii</taxon>
        <taxon>Teleostei</taxon>
        <taxon>Neoteleostei</taxon>
        <taxon>Acanthomorphata</taxon>
        <taxon>Carangaria</taxon>
        <taxon>Pleuronectiformes</taxon>
        <taxon>Pleuronectoidei</taxon>
        <taxon>Pleuronectidae</taxon>
        <taxon>Pleuronectes</taxon>
    </lineage>
</organism>
<reference evidence="10" key="1">
    <citation type="submission" date="2020-03" db="EMBL/GenBank/DDBJ databases">
        <authorList>
            <person name="Weist P."/>
        </authorList>
    </citation>
    <scope>NUCLEOTIDE SEQUENCE</scope>
</reference>
<dbReference type="GO" id="GO:0004713">
    <property type="term" value="F:protein tyrosine kinase activity"/>
    <property type="evidence" value="ECO:0007669"/>
    <property type="project" value="TreeGrafter"/>
</dbReference>
<dbReference type="SUPFAM" id="SSF56112">
    <property type="entry name" value="Protein kinase-like (PK-like)"/>
    <property type="match status" value="1"/>
</dbReference>
<dbReference type="Gene3D" id="1.10.510.10">
    <property type="entry name" value="Transferase(Phosphotransferase) domain 1"/>
    <property type="match status" value="1"/>
</dbReference>
<dbReference type="InterPro" id="IPR011009">
    <property type="entry name" value="Kinase-like_dom_sf"/>
</dbReference>
<dbReference type="PROSITE" id="PS00107">
    <property type="entry name" value="PROTEIN_KINASE_ATP"/>
    <property type="match status" value="1"/>
</dbReference>
<evidence type="ECO:0000313" key="11">
    <source>
        <dbReference type="Proteomes" id="UP001153269"/>
    </source>
</evidence>
<keyword evidence="4" id="KW-0418">Kinase</keyword>
<dbReference type="PANTHER" id="PTHR24058:SF17">
    <property type="entry name" value="HOMEODOMAIN INTERACTING PROTEIN KINASE, ISOFORM D"/>
    <property type="match status" value="1"/>
</dbReference>
<dbReference type="PROSITE" id="PS50011">
    <property type="entry name" value="PROTEIN_KINASE_DOM"/>
    <property type="match status" value="1"/>
</dbReference>
<keyword evidence="1 7" id="KW-0723">Serine/threonine-protein kinase</keyword>
<feature type="compositionally biased region" description="Basic and acidic residues" evidence="8">
    <location>
        <begin position="289"/>
        <end position="300"/>
    </location>
</feature>
<evidence type="ECO:0000256" key="4">
    <source>
        <dbReference type="ARBA" id="ARBA00022777"/>
    </source>
</evidence>
<dbReference type="InterPro" id="IPR050494">
    <property type="entry name" value="Ser_Thr_dual-spec_kinase"/>
</dbReference>
<dbReference type="SMART" id="SM00220">
    <property type="entry name" value="S_TKc"/>
    <property type="match status" value="1"/>
</dbReference>
<dbReference type="InterPro" id="IPR017441">
    <property type="entry name" value="Protein_kinase_ATP_BS"/>
</dbReference>
<evidence type="ECO:0000256" key="7">
    <source>
        <dbReference type="RuleBase" id="RU000304"/>
    </source>
</evidence>
<dbReference type="GO" id="GO:0005524">
    <property type="term" value="F:ATP binding"/>
    <property type="evidence" value="ECO:0007669"/>
    <property type="project" value="UniProtKB-UniRule"/>
</dbReference>
<dbReference type="EMBL" id="CADEAL010003435">
    <property type="protein sequence ID" value="CAB1444722.1"/>
    <property type="molecule type" value="Genomic_DNA"/>
</dbReference>
<evidence type="ECO:0000256" key="5">
    <source>
        <dbReference type="ARBA" id="ARBA00022840"/>
    </source>
</evidence>
<gene>
    <name evidence="10" type="ORF">PLEPLA_LOCUS32440</name>
</gene>
<dbReference type="PANTHER" id="PTHR24058">
    <property type="entry name" value="DUAL SPECIFICITY PROTEIN KINASE"/>
    <property type="match status" value="1"/>
</dbReference>
<accession>A0A9N7V863</accession>
<keyword evidence="2" id="KW-0808">Transferase</keyword>
<name>A0A9N7V863_PLEPL</name>
<dbReference type="Proteomes" id="UP001153269">
    <property type="component" value="Unassembled WGS sequence"/>
</dbReference>
<comment type="similarity">
    <text evidence="7">Belongs to the protein kinase superfamily.</text>
</comment>
<feature type="region of interest" description="Disordered" evidence="8">
    <location>
        <begin position="259"/>
        <end position="300"/>
    </location>
</feature>
<dbReference type="Gene3D" id="3.30.200.20">
    <property type="entry name" value="Phosphorylase Kinase, domain 1"/>
    <property type="match status" value="1"/>
</dbReference>
<keyword evidence="3 6" id="KW-0547">Nucleotide-binding</keyword>
<proteinExistence type="inferred from homology"/>
<dbReference type="AlphaFoldDB" id="A0A9N7V863"/>
<sequence length="313" mass="35033">MSQYGQFIILVGDLIPSPTTLYQVEKYLGSGAYGVVIQCKNVTTNETVALKIIKGRGNFECAKVELGIHQTMQELQSDRFNIVRLNESFTYKAHCCLVFEHLDMDLNKFMQINPGQQLQLMQIRPILQQLAASLVFLKSAGIIHTDLKPENIMIVDHVRQPLKVKVIDFGLAFDYPEQRRGLTLQTLWYRSPEILAGYPFSGAIDIWSLGCIAAQLFMGTPLFPAYNETDLCEIKYGCDEQLPGYKGFLGKLRDGGQMKEGAEGGVHSGPGWGEDRQKEAPVLSCQRGCTDERKTGVGWREEGTDIKVDSVYP</sequence>
<dbReference type="GO" id="GO:0005737">
    <property type="term" value="C:cytoplasm"/>
    <property type="evidence" value="ECO:0007669"/>
    <property type="project" value="TreeGrafter"/>
</dbReference>
<dbReference type="InterPro" id="IPR008271">
    <property type="entry name" value="Ser/Thr_kinase_AS"/>
</dbReference>
<feature type="binding site" evidence="6">
    <location>
        <position position="51"/>
    </location>
    <ligand>
        <name>ATP</name>
        <dbReference type="ChEBI" id="CHEBI:30616"/>
    </ligand>
</feature>
<feature type="compositionally biased region" description="Gly residues" evidence="8">
    <location>
        <begin position="263"/>
        <end position="272"/>
    </location>
</feature>
<evidence type="ECO:0000256" key="6">
    <source>
        <dbReference type="PROSITE-ProRule" id="PRU10141"/>
    </source>
</evidence>
<dbReference type="PROSITE" id="PS00108">
    <property type="entry name" value="PROTEIN_KINASE_ST"/>
    <property type="match status" value="1"/>
</dbReference>
<evidence type="ECO:0000256" key="2">
    <source>
        <dbReference type="ARBA" id="ARBA00022679"/>
    </source>
</evidence>
<dbReference type="InterPro" id="IPR000719">
    <property type="entry name" value="Prot_kinase_dom"/>
</dbReference>
<keyword evidence="5 6" id="KW-0067">ATP-binding</keyword>
<evidence type="ECO:0000256" key="8">
    <source>
        <dbReference type="SAM" id="MobiDB-lite"/>
    </source>
</evidence>
<evidence type="ECO:0000256" key="3">
    <source>
        <dbReference type="ARBA" id="ARBA00022741"/>
    </source>
</evidence>
<protein>
    <recommendedName>
        <fullName evidence="9">Protein kinase domain-containing protein</fullName>
    </recommendedName>
</protein>
<dbReference type="Pfam" id="PF00069">
    <property type="entry name" value="Pkinase"/>
    <property type="match status" value="1"/>
</dbReference>